<comment type="similarity">
    <text evidence="6">Belongs to the bacterial secretin family.</text>
</comment>
<evidence type="ECO:0000256" key="3">
    <source>
        <dbReference type="ARBA" id="ARBA00022692"/>
    </source>
</evidence>
<proteinExistence type="inferred from homology"/>
<dbReference type="InterPro" id="IPR001775">
    <property type="entry name" value="GspD/PilQ"/>
</dbReference>
<evidence type="ECO:0000256" key="6">
    <source>
        <dbReference type="RuleBase" id="RU004003"/>
    </source>
</evidence>
<dbReference type="InterPro" id="IPR038591">
    <property type="entry name" value="NolW-like_sf"/>
</dbReference>
<evidence type="ECO:0000313" key="8">
    <source>
        <dbReference type="EMBL" id="TDX53274.1"/>
    </source>
</evidence>
<keyword evidence="3" id="KW-0812">Transmembrane</keyword>
<dbReference type="EMBL" id="SOEG01000003">
    <property type="protein sequence ID" value="TDX53274.1"/>
    <property type="molecule type" value="Genomic_DNA"/>
</dbReference>
<name>A0A4R8H1F8_9FIRM</name>
<dbReference type="Gene3D" id="3.30.1370.120">
    <property type="match status" value="1"/>
</dbReference>
<dbReference type="PROSITE" id="PS00875">
    <property type="entry name" value="T2SP_D"/>
    <property type="match status" value="1"/>
</dbReference>
<dbReference type="Proteomes" id="UP000295832">
    <property type="component" value="Unassembled WGS sequence"/>
</dbReference>
<comment type="subcellular location">
    <subcellularLocation>
        <location evidence="1">Membrane</location>
    </subcellularLocation>
</comment>
<dbReference type="GO" id="GO:0015627">
    <property type="term" value="C:type II protein secretion system complex"/>
    <property type="evidence" value="ECO:0007669"/>
    <property type="project" value="TreeGrafter"/>
</dbReference>
<dbReference type="PANTHER" id="PTHR30332:SF17">
    <property type="entry name" value="TYPE IV PILIATION SYSTEM PROTEIN DR_0774-RELATED"/>
    <property type="match status" value="1"/>
</dbReference>
<gene>
    <name evidence="8" type="ORF">C7959_103127</name>
</gene>
<accession>A0A4R8H1F8</accession>
<dbReference type="PANTHER" id="PTHR30332">
    <property type="entry name" value="PROBABLE GENERAL SECRETION PATHWAY PROTEIN D"/>
    <property type="match status" value="1"/>
</dbReference>
<dbReference type="InterPro" id="IPR004846">
    <property type="entry name" value="T2SS/T3SS_dom"/>
</dbReference>
<feature type="domain" description="Secretin/TonB short N-terminal" evidence="7">
    <location>
        <begin position="55"/>
        <end position="104"/>
    </location>
</feature>
<organism evidence="8 9">
    <name type="scientific">Orenia marismortui</name>
    <dbReference type="NCBI Taxonomy" id="46469"/>
    <lineage>
        <taxon>Bacteria</taxon>
        <taxon>Bacillati</taxon>
        <taxon>Bacillota</taxon>
        <taxon>Clostridia</taxon>
        <taxon>Halanaerobiales</taxon>
        <taxon>Halobacteroidaceae</taxon>
        <taxon>Orenia</taxon>
    </lineage>
</organism>
<keyword evidence="9" id="KW-1185">Reference proteome</keyword>
<reference evidence="8 9" key="1">
    <citation type="submission" date="2019-03" db="EMBL/GenBank/DDBJ databases">
        <title>Subsurface microbial communities from deep shales in Ohio and West Virginia, USA.</title>
        <authorList>
            <person name="Wrighton K."/>
        </authorList>
    </citation>
    <scope>NUCLEOTIDE SEQUENCE [LARGE SCALE GENOMIC DNA]</scope>
    <source>
        <strain evidence="8 9">MSL 6dP</strain>
    </source>
</reference>
<comment type="caution">
    <text evidence="8">The sequence shown here is derived from an EMBL/GenBank/DDBJ whole genome shotgun (WGS) entry which is preliminary data.</text>
</comment>
<dbReference type="AlphaFoldDB" id="A0A4R8H1F8"/>
<feature type="domain" description="Secretin/TonB short N-terminal" evidence="7">
    <location>
        <begin position="141"/>
        <end position="189"/>
    </location>
</feature>
<evidence type="ECO:0000256" key="5">
    <source>
        <dbReference type="ARBA" id="ARBA00023237"/>
    </source>
</evidence>
<dbReference type="InterPro" id="IPR049371">
    <property type="entry name" value="GspD-like_N0"/>
</dbReference>
<dbReference type="PRINTS" id="PR00811">
    <property type="entry name" value="BCTERIALGSPD"/>
</dbReference>
<keyword evidence="2" id="KW-0813">Transport</keyword>
<evidence type="ECO:0000256" key="4">
    <source>
        <dbReference type="ARBA" id="ARBA00023136"/>
    </source>
</evidence>
<dbReference type="STRING" id="926561.GCA_000379025_01792"/>
<evidence type="ECO:0000256" key="2">
    <source>
        <dbReference type="ARBA" id="ARBA00022448"/>
    </source>
</evidence>
<dbReference type="Pfam" id="PF07660">
    <property type="entry name" value="STN"/>
    <property type="match status" value="1"/>
</dbReference>
<dbReference type="Pfam" id="PF21305">
    <property type="entry name" value="type_II_gspD_N0"/>
    <property type="match status" value="1"/>
</dbReference>
<dbReference type="GO" id="GO:0019867">
    <property type="term" value="C:outer membrane"/>
    <property type="evidence" value="ECO:0007669"/>
    <property type="project" value="InterPro"/>
</dbReference>
<sequence>MNRAIKKSVKIQLIVVLFLIFISLVINAEDKLVTLTVRQADIKDVLVMLTEQSGINMVPDNTVKGKVTLNLNNVNLEDAINILTVAYGYKFEKIKENTFLVSKNSFSKSMVVKVVDKLLTLHVVDRDIKTILNKIGEEAGINIIMEDSVRGKFSIDLDKVPLKQGLRNFLEVNGFSITEDNGVYRVFKLDGRNKKNNMAISVFDGKVSINVEQADMAEVLRTIAKLAKINMVLFDGVRQRVDLKLDEIPIGEAIELILSGTRCTYRKINGIYLIGDKNINSPAASLLTTTELIPLQYLEAEQVPKLLTNNFSGSNIKVLKEQNAVMATGTERDLLKLKDYMAKIDKKIPQIVVEALIIDISHTAGKSPRAELGINYEDKDGTTLLDSVNGLLNYKSILTLPEDFNLTLQSLVKQGQVTVKAKPNITTLNGQEAKINVETVQYYEVVRRDNDNDEETVEYESINTGVTLEVTPWVSSSEEITLKLKPTVSNPSTRTSEEGPPNINRRDISTTVRVKSGETIVLGGLIRNEGIKTESRVPILGSIPLLGRLFRDESIDYQETEMVIYITPHVLDEENLDVEGYKQEMLDKVDKEMDSVE</sequence>
<evidence type="ECO:0000313" key="9">
    <source>
        <dbReference type="Proteomes" id="UP000295832"/>
    </source>
</evidence>
<dbReference type="SMART" id="SM00965">
    <property type="entry name" value="STN"/>
    <property type="match status" value="3"/>
</dbReference>
<evidence type="ECO:0000256" key="1">
    <source>
        <dbReference type="ARBA" id="ARBA00004370"/>
    </source>
</evidence>
<dbReference type="RefSeq" id="WP_134114946.1">
    <property type="nucleotide sequence ID" value="NZ_SOEG01000003.1"/>
</dbReference>
<dbReference type="InterPro" id="IPR011662">
    <property type="entry name" value="Secretin/TonB_short_N"/>
</dbReference>
<dbReference type="Pfam" id="PF00263">
    <property type="entry name" value="Secretin"/>
    <property type="match status" value="1"/>
</dbReference>
<dbReference type="GO" id="GO:0009306">
    <property type="term" value="P:protein secretion"/>
    <property type="evidence" value="ECO:0007669"/>
    <property type="project" value="InterPro"/>
</dbReference>
<protein>
    <submittedName>
        <fullName evidence="8">Type IV pilus assembly protein PilQ</fullName>
    </submittedName>
</protein>
<dbReference type="Gene3D" id="3.30.1370.130">
    <property type="match status" value="3"/>
</dbReference>
<dbReference type="InterPro" id="IPR004845">
    <property type="entry name" value="T2SS_GspD_CS"/>
</dbReference>
<evidence type="ECO:0000259" key="7">
    <source>
        <dbReference type="SMART" id="SM00965"/>
    </source>
</evidence>
<keyword evidence="4" id="KW-0472">Membrane</keyword>
<feature type="domain" description="Secretin/TonB short N-terminal" evidence="7">
    <location>
        <begin position="229"/>
        <end position="277"/>
    </location>
</feature>
<dbReference type="InterPro" id="IPR050810">
    <property type="entry name" value="Bact_Secretion_Sys_Channel"/>
</dbReference>
<keyword evidence="5" id="KW-0998">Cell outer membrane</keyword>